<feature type="binding site" description="axial binding residue" evidence="1">
    <location>
        <position position="500"/>
    </location>
    <ligand>
        <name>heme</name>
        <dbReference type="ChEBI" id="CHEBI:30413"/>
    </ligand>
    <ligandPart>
        <name>Fe</name>
        <dbReference type="ChEBI" id="CHEBI:18248"/>
    </ligandPart>
</feature>
<evidence type="ECO:0000256" key="2">
    <source>
        <dbReference type="SAM" id="Phobius"/>
    </source>
</evidence>
<organism evidence="3 4">
    <name type="scientific">Cladonia borealis</name>
    <dbReference type="NCBI Taxonomy" id="184061"/>
    <lineage>
        <taxon>Eukaryota</taxon>
        <taxon>Fungi</taxon>
        <taxon>Dikarya</taxon>
        <taxon>Ascomycota</taxon>
        <taxon>Pezizomycotina</taxon>
        <taxon>Lecanoromycetes</taxon>
        <taxon>OSLEUM clade</taxon>
        <taxon>Lecanoromycetidae</taxon>
        <taxon>Lecanorales</taxon>
        <taxon>Lecanorineae</taxon>
        <taxon>Cladoniaceae</taxon>
        <taxon>Cladonia</taxon>
    </lineage>
</organism>
<dbReference type="PANTHER" id="PTHR24305">
    <property type="entry name" value="CYTOCHROME P450"/>
    <property type="match status" value="1"/>
</dbReference>
<dbReference type="Pfam" id="PF00067">
    <property type="entry name" value="p450"/>
    <property type="match status" value="1"/>
</dbReference>
<dbReference type="InterPro" id="IPR036396">
    <property type="entry name" value="Cyt_P450_sf"/>
</dbReference>
<evidence type="ECO:0000313" key="4">
    <source>
        <dbReference type="Proteomes" id="UP001166286"/>
    </source>
</evidence>
<feature type="transmembrane region" description="Helical" evidence="2">
    <location>
        <begin position="31"/>
        <end position="53"/>
    </location>
</feature>
<evidence type="ECO:0000256" key="1">
    <source>
        <dbReference type="PIRSR" id="PIRSR602401-1"/>
    </source>
</evidence>
<dbReference type="PANTHER" id="PTHR24305:SF227">
    <property type="entry name" value="P450, PUTATIVE (EUROFUNG)-RELATED"/>
    <property type="match status" value="1"/>
</dbReference>
<accession>A0AA39R7Z8</accession>
<dbReference type="GO" id="GO:0005506">
    <property type="term" value="F:iron ion binding"/>
    <property type="evidence" value="ECO:0007669"/>
    <property type="project" value="InterPro"/>
</dbReference>
<dbReference type="SUPFAM" id="SSF48264">
    <property type="entry name" value="Cytochrome P450"/>
    <property type="match status" value="1"/>
</dbReference>
<dbReference type="PRINTS" id="PR00463">
    <property type="entry name" value="EP450I"/>
</dbReference>
<dbReference type="InterPro" id="IPR002401">
    <property type="entry name" value="Cyt_P450_E_grp-I"/>
</dbReference>
<dbReference type="EMBL" id="JAFEKC020000004">
    <property type="protein sequence ID" value="KAK0515374.1"/>
    <property type="molecule type" value="Genomic_DNA"/>
</dbReference>
<sequence length="558" mass="62482">MDVPWQFITISSLAGSFGLLRLAPQYSPSSYFVATFLLVFLVESIVAVTWQAIIWPRFVSPLRHLPEPPGASFLNGHFATISKEATGHPQRRWFKEVPNDGLIRYRALLNQERILPTTHEAFKEVLSTKSYDFIKPVMTRNGLARILGVGVLLAEGEEHKRQRRSLDPAFETRHIRDLHPTFWALSGKLVHALTSWIENEGKGRITSLSDAPVVEISTWTSRATLDIIGIAGMDKNFDAIANPDSELYGTYQKVFQPSRGQQLLGLMSFFLPQWFVRSLPFAHNETMAGAAKTIRKVCRQLISEKQEKLKLLEKEVQEPRLQGPTDKDILSVAIKSGQFTTDNLVDQLMTFLAAGHETTATSLTWAFYSLCEYPEIQARLREEVRTHLPSIDDASAMITAALLSQCHYLHAVCHEVLRFWAIVPLTLREAAHDTTLQGQFVPKGTKIIIPAWAVNTAVSMWGPDAEKFNPERWMAPGQANRGGAESAYANLTFLAGPRSCIGKQFALAEFACLLAALVGKFEFEFEDPDYPAKMKIKGGITTRPKEGVSVRMRALDGW</sequence>
<dbReference type="InterPro" id="IPR001128">
    <property type="entry name" value="Cyt_P450"/>
</dbReference>
<dbReference type="Proteomes" id="UP001166286">
    <property type="component" value="Unassembled WGS sequence"/>
</dbReference>
<feature type="transmembrane region" description="Helical" evidence="2">
    <location>
        <begin position="6"/>
        <end position="24"/>
    </location>
</feature>
<comment type="cofactor">
    <cofactor evidence="1">
        <name>heme</name>
        <dbReference type="ChEBI" id="CHEBI:30413"/>
    </cofactor>
</comment>
<dbReference type="GO" id="GO:0004497">
    <property type="term" value="F:monooxygenase activity"/>
    <property type="evidence" value="ECO:0007669"/>
    <property type="project" value="InterPro"/>
</dbReference>
<proteinExistence type="predicted"/>
<dbReference type="CDD" id="cd11069">
    <property type="entry name" value="CYP_FUM15-like"/>
    <property type="match status" value="1"/>
</dbReference>
<name>A0AA39R7Z8_9LECA</name>
<dbReference type="AlphaFoldDB" id="A0AA39R7Z8"/>
<comment type="caution">
    <text evidence="3">The sequence shown here is derived from an EMBL/GenBank/DDBJ whole genome shotgun (WGS) entry which is preliminary data.</text>
</comment>
<keyword evidence="2" id="KW-0812">Transmembrane</keyword>
<keyword evidence="1" id="KW-0479">Metal-binding</keyword>
<reference evidence="3" key="1">
    <citation type="submission" date="2023-03" db="EMBL/GenBank/DDBJ databases">
        <title>Complete genome of Cladonia borealis.</title>
        <authorList>
            <person name="Park H."/>
        </authorList>
    </citation>
    <scope>NUCLEOTIDE SEQUENCE</scope>
    <source>
        <strain evidence="3">ANT050790</strain>
    </source>
</reference>
<dbReference type="GO" id="GO:0020037">
    <property type="term" value="F:heme binding"/>
    <property type="evidence" value="ECO:0007669"/>
    <property type="project" value="InterPro"/>
</dbReference>
<dbReference type="GO" id="GO:0016705">
    <property type="term" value="F:oxidoreductase activity, acting on paired donors, with incorporation or reduction of molecular oxygen"/>
    <property type="evidence" value="ECO:0007669"/>
    <property type="project" value="InterPro"/>
</dbReference>
<keyword evidence="4" id="KW-1185">Reference proteome</keyword>
<gene>
    <name evidence="3" type="ORF">JMJ35_002753</name>
</gene>
<keyword evidence="2" id="KW-1133">Transmembrane helix</keyword>
<keyword evidence="1" id="KW-0408">Iron</keyword>
<evidence type="ECO:0008006" key="5">
    <source>
        <dbReference type="Google" id="ProtNLM"/>
    </source>
</evidence>
<keyword evidence="1" id="KW-0349">Heme</keyword>
<dbReference type="InterPro" id="IPR050121">
    <property type="entry name" value="Cytochrome_P450_monoxygenase"/>
</dbReference>
<keyword evidence="2" id="KW-0472">Membrane</keyword>
<dbReference type="FunFam" id="1.10.630.10:FF:000051">
    <property type="entry name" value="Cytochrome P450 monooxygenase (Fum15)"/>
    <property type="match status" value="1"/>
</dbReference>
<evidence type="ECO:0000313" key="3">
    <source>
        <dbReference type="EMBL" id="KAK0515374.1"/>
    </source>
</evidence>
<protein>
    <recommendedName>
        <fullName evidence="5">Cytochrome P450</fullName>
    </recommendedName>
</protein>
<dbReference type="PRINTS" id="PR00385">
    <property type="entry name" value="P450"/>
</dbReference>
<dbReference type="Gene3D" id="1.10.630.10">
    <property type="entry name" value="Cytochrome P450"/>
    <property type="match status" value="1"/>
</dbReference>